<protein>
    <submittedName>
        <fullName evidence="7">Reductase</fullName>
    </submittedName>
</protein>
<reference evidence="8" key="1">
    <citation type="journal article" date="2019" name="Int. J. Syst. Evol. Microbiol.">
        <title>The Global Catalogue of Microorganisms (GCM) 10K type strain sequencing project: providing services to taxonomists for standard genome sequencing and annotation.</title>
        <authorList>
            <consortium name="The Broad Institute Genomics Platform"/>
            <consortium name="The Broad Institute Genome Sequencing Center for Infectious Disease"/>
            <person name="Wu L."/>
            <person name="Ma J."/>
        </authorList>
    </citation>
    <scope>NUCLEOTIDE SEQUENCE [LARGE SCALE GENOMIC DNA]</scope>
    <source>
        <strain evidence="8">CGMCC 1.3685</strain>
    </source>
</reference>
<gene>
    <name evidence="7" type="ORF">GCM10007173_02070</name>
</gene>
<dbReference type="SUPFAM" id="SSF51905">
    <property type="entry name" value="FAD/NAD(P)-binding domain"/>
    <property type="match status" value="2"/>
</dbReference>
<dbReference type="EMBL" id="BMKX01000001">
    <property type="protein sequence ID" value="GGJ47110.1"/>
    <property type="molecule type" value="Genomic_DNA"/>
</dbReference>
<evidence type="ECO:0000256" key="2">
    <source>
        <dbReference type="ARBA" id="ARBA00022630"/>
    </source>
</evidence>
<organism evidence="7 8">
    <name type="scientific">Glutamicibacter ardleyensis</name>
    <dbReference type="NCBI Taxonomy" id="225894"/>
    <lineage>
        <taxon>Bacteria</taxon>
        <taxon>Bacillati</taxon>
        <taxon>Actinomycetota</taxon>
        <taxon>Actinomycetes</taxon>
        <taxon>Micrococcales</taxon>
        <taxon>Micrococcaceae</taxon>
        <taxon>Glutamicibacter</taxon>
    </lineage>
</organism>
<dbReference type="SUPFAM" id="SSF55424">
    <property type="entry name" value="FAD/NAD-linked reductases, dimerisation (C-terminal) domain"/>
    <property type="match status" value="1"/>
</dbReference>
<accession>A0ABQ2D8D4</accession>
<dbReference type="Gene3D" id="3.30.390.30">
    <property type="match status" value="1"/>
</dbReference>
<dbReference type="Pfam" id="PF07992">
    <property type="entry name" value="Pyr_redox_2"/>
    <property type="match status" value="1"/>
</dbReference>
<proteinExistence type="predicted"/>
<dbReference type="InterPro" id="IPR050446">
    <property type="entry name" value="FAD-oxidoreductase/Apoptosis"/>
</dbReference>
<keyword evidence="2" id="KW-0285">Flavoprotein</keyword>
<dbReference type="PRINTS" id="PR00411">
    <property type="entry name" value="PNDRDTASEI"/>
</dbReference>
<keyword evidence="4" id="KW-0560">Oxidoreductase</keyword>
<dbReference type="Proteomes" id="UP000606115">
    <property type="component" value="Unassembled WGS sequence"/>
</dbReference>
<keyword evidence="3" id="KW-0274">FAD</keyword>
<dbReference type="PANTHER" id="PTHR43557:SF2">
    <property type="entry name" value="RIESKE DOMAIN-CONTAINING PROTEIN-RELATED"/>
    <property type="match status" value="1"/>
</dbReference>
<name>A0ABQ2D8D4_9MICC</name>
<evidence type="ECO:0000256" key="3">
    <source>
        <dbReference type="ARBA" id="ARBA00022827"/>
    </source>
</evidence>
<dbReference type="PRINTS" id="PR00368">
    <property type="entry name" value="FADPNR"/>
</dbReference>
<comment type="caution">
    <text evidence="7">The sequence shown here is derived from an EMBL/GenBank/DDBJ whole genome shotgun (WGS) entry which is preliminary data.</text>
</comment>
<feature type="domain" description="FAD/NAD(P)-binding" evidence="5">
    <location>
        <begin position="5"/>
        <end position="304"/>
    </location>
</feature>
<evidence type="ECO:0000259" key="6">
    <source>
        <dbReference type="Pfam" id="PF14759"/>
    </source>
</evidence>
<dbReference type="Pfam" id="PF14759">
    <property type="entry name" value="Reductase_C"/>
    <property type="match status" value="1"/>
</dbReference>
<dbReference type="Gene3D" id="3.50.50.60">
    <property type="entry name" value="FAD/NAD(P)-binding domain"/>
    <property type="match status" value="2"/>
</dbReference>
<sequence>MGQDSIVIVGGGLAAATTVNELREQGHTGTISLIGQEQELPYERPPLSKGYLQGNDKLEDFTVNPASWYQEHNVQLHLGVRAEKIDRENQQVSLSDGSTVDYDQLVLATGARPNLGGKQPFEGHDLPGVHLLRTVEQARALRETLSEDTQLAVIGSGWIGMEVAASARSRGARVTVYSPDEVPLAKVFGDRFGHHLLELHQRNGVDVRTSTRVDSIQETDGHLEVVSSAGTSRADVVLLAIGAVPNIELAHEAGLKTERGVIVDASLRSSDPKILAIGDIAEAFNTSLRRQLRVEHWDNAIRQGKLAAATLLGQDQNYDWAPYFFTDQFDLGMEYVGYSAPEDISVVRGDTETGEFIVFWLSEGKVTAAMNVNIWDVNDTLRGVLGKSIDQERLTDQSVDLAEL</sequence>
<evidence type="ECO:0000313" key="7">
    <source>
        <dbReference type="EMBL" id="GGJ47110.1"/>
    </source>
</evidence>
<evidence type="ECO:0000256" key="4">
    <source>
        <dbReference type="ARBA" id="ARBA00023002"/>
    </source>
</evidence>
<evidence type="ECO:0000256" key="1">
    <source>
        <dbReference type="ARBA" id="ARBA00001974"/>
    </source>
</evidence>
<comment type="cofactor">
    <cofactor evidence="1">
        <name>FAD</name>
        <dbReference type="ChEBI" id="CHEBI:57692"/>
    </cofactor>
</comment>
<keyword evidence="8" id="KW-1185">Reference proteome</keyword>
<dbReference type="RefSeq" id="WP_188683043.1">
    <property type="nucleotide sequence ID" value="NZ_BMKX01000001.1"/>
</dbReference>
<dbReference type="InterPro" id="IPR023753">
    <property type="entry name" value="FAD/NAD-binding_dom"/>
</dbReference>
<feature type="domain" description="Reductase C-terminal" evidence="6">
    <location>
        <begin position="323"/>
        <end position="404"/>
    </location>
</feature>
<dbReference type="InterPro" id="IPR016156">
    <property type="entry name" value="FAD/NAD-linked_Rdtase_dimer_sf"/>
</dbReference>
<dbReference type="GeneID" id="303302624"/>
<evidence type="ECO:0000259" key="5">
    <source>
        <dbReference type="Pfam" id="PF07992"/>
    </source>
</evidence>
<dbReference type="InterPro" id="IPR036188">
    <property type="entry name" value="FAD/NAD-bd_sf"/>
</dbReference>
<dbReference type="InterPro" id="IPR028202">
    <property type="entry name" value="Reductase_C"/>
</dbReference>
<dbReference type="PANTHER" id="PTHR43557">
    <property type="entry name" value="APOPTOSIS-INDUCING FACTOR 1"/>
    <property type="match status" value="1"/>
</dbReference>
<evidence type="ECO:0000313" key="8">
    <source>
        <dbReference type="Proteomes" id="UP000606115"/>
    </source>
</evidence>